<accession>A0A975Y0T0</accession>
<dbReference type="EMBL" id="CP077062">
    <property type="protein sequence ID" value="QWZ08780.1"/>
    <property type="molecule type" value="Genomic_DNA"/>
</dbReference>
<keyword evidence="3" id="KW-0808">Transferase</keyword>
<dbReference type="RefSeq" id="WP_216940534.1">
    <property type="nucleotide sequence ID" value="NZ_CP077062.1"/>
</dbReference>
<proteinExistence type="predicted"/>
<evidence type="ECO:0000313" key="4">
    <source>
        <dbReference type="Proteomes" id="UP000683575"/>
    </source>
</evidence>
<dbReference type="KEGG" id="nps:KRR39_02690"/>
<feature type="domain" description="4'-phosphopantetheinyl transferase" evidence="2">
    <location>
        <begin position="80"/>
        <end position="148"/>
    </location>
</feature>
<reference evidence="3" key="1">
    <citation type="submission" date="2021-06" db="EMBL/GenBank/DDBJ databases">
        <title>Complete genome sequence of Nocardioides sp. G188.</title>
        <authorList>
            <person name="Im W.-T."/>
        </authorList>
    </citation>
    <scope>NUCLEOTIDE SEQUENCE</scope>
    <source>
        <strain evidence="3">G188</strain>
    </source>
</reference>
<dbReference type="GO" id="GO:0008897">
    <property type="term" value="F:holo-[acyl-carrier-protein] synthase activity"/>
    <property type="evidence" value="ECO:0007669"/>
    <property type="project" value="InterPro"/>
</dbReference>
<dbReference type="Pfam" id="PF01648">
    <property type="entry name" value="ACPS"/>
    <property type="match status" value="1"/>
</dbReference>
<dbReference type="Proteomes" id="UP000683575">
    <property type="component" value="Chromosome"/>
</dbReference>
<evidence type="ECO:0000259" key="2">
    <source>
        <dbReference type="Pfam" id="PF01648"/>
    </source>
</evidence>
<name>A0A975Y0T0_9ACTN</name>
<keyword evidence="4" id="KW-1185">Reference proteome</keyword>
<feature type="compositionally biased region" description="Low complexity" evidence="1">
    <location>
        <begin position="188"/>
        <end position="205"/>
    </location>
</feature>
<dbReference type="GO" id="GO:0000287">
    <property type="term" value="F:magnesium ion binding"/>
    <property type="evidence" value="ECO:0007669"/>
    <property type="project" value="InterPro"/>
</dbReference>
<gene>
    <name evidence="3" type="ORF">KRR39_02690</name>
</gene>
<sequence length="205" mass="21189">MDAVEVVWARTDDRGAADHLLRTLAERHGEVVTVGRVCPGCASPDHGRPYLRGWRGARPPGVSLSRTPGTTVVALWPDGQVGVDVERVDRFADPGLAEVLLHPGERADPVAGPAATWVRKEALLKASGTGLAVDPRAVRLDVVDGTPCVAAWPAGVPQPGWVVDLELADGLVAALAGQGTAPPDVSVRRAGPGAPRGGATRPAGR</sequence>
<feature type="region of interest" description="Disordered" evidence="1">
    <location>
        <begin position="178"/>
        <end position="205"/>
    </location>
</feature>
<organism evidence="3 4">
    <name type="scientific">Nocardioides panacis</name>
    <dbReference type="NCBI Taxonomy" id="2849501"/>
    <lineage>
        <taxon>Bacteria</taxon>
        <taxon>Bacillati</taxon>
        <taxon>Actinomycetota</taxon>
        <taxon>Actinomycetes</taxon>
        <taxon>Propionibacteriales</taxon>
        <taxon>Nocardioidaceae</taxon>
        <taxon>Nocardioides</taxon>
    </lineage>
</organism>
<protein>
    <submittedName>
        <fullName evidence="3">4'-phosphopantetheinyl transferase superfamily protein</fullName>
    </submittedName>
</protein>
<evidence type="ECO:0000313" key="3">
    <source>
        <dbReference type="EMBL" id="QWZ08780.1"/>
    </source>
</evidence>
<dbReference type="InterPro" id="IPR008278">
    <property type="entry name" value="4-PPantetheinyl_Trfase_dom"/>
</dbReference>
<dbReference type="AlphaFoldDB" id="A0A975Y0T0"/>
<evidence type="ECO:0000256" key="1">
    <source>
        <dbReference type="SAM" id="MobiDB-lite"/>
    </source>
</evidence>